<evidence type="ECO:0000256" key="5">
    <source>
        <dbReference type="ARBA" id="ARBA00023136"/>
    </source>
</evidence>
<dbReference type="Pfam" id="PF13520">
    <property type="entry name" value="AA_permease_2"/>
    <property type="match status" value="1"/>
</dbReference>
<dbReference type="EMBL" id="CAFBQM010000029">
    <property type="protein sequence ID" value="CAB5058132.1"/>
    <property type="molecule type" value="Genomic_DNA"/>
</dbReference>
<evidence type="ECO:0000313" key="8">
    <source>
        <dbReference type="EMBL" id="CAB4766192.1"/>
    </source>
</evidence>
<dbReference type="EMBL" id="CAFBQD010000007">
    <property type="protein sequence ID" value="CAB5047406.1"/>
    <property type="molecule type" value="Genomic_DNA"/>
</dbReference>
<dbReference type="PANTHER" id="PTHR45649:SF26">
    <property type="entry name" value="OS04G0435100 PROTEIN"/>
    <property type="match status" value="1"/>
</dbReference>
<feature type="transmembrane region" description="Helical" evidence="6">
    <location>
        <begin position="380"/>
        <end position="396"/>
    </location>
</feature>
<comment type="subcellular location">
    <subcellularLocation>
        <location evidence="1">Membrane</location>
        <topology evidence="1">Multi-pass membrane protein</topology>
    </subcellularLocation>
</comment>
<dbReference type="PANTHER" id="PTHR45649">
    <property type="entry name" value="AMINO-ACID PERMEASE BAT1"/>
    <property type="match status" value="1"/>
</dbReference>
<dbReference type="PIRSF" id="PIRSF006060">
    <property type="entry name" value="AA_transporter"/>
    <property type="match status" value="1"/>
</dbReference>
<dbReference type="EMBL" id="CAFBOQ010000016">
    <property type="protein sequence ID" value="CAB4985451.1"/>
    <property type="molecule type" value="Genomic_DNA"/>
</dbReference>
<feature type="transmembrane region" description="Helical" evidence="6">
    <location>
        <begin position="417"/>
        <end position="435"/>
    </location>
</feature>
<dbReference type="EMBL" id="CAEZYA010000006">
    <property type="protein sequence ID" value="CAB4698728.1"/>
    <property type="molecule type" value="Genomic_DNA"/>
</dbReference>
<protein>
    <submittedName>
        <fullName evidence="7">Unannotated protein</fullName>
    </submittedName>
</protein>
<feature type="transmembrane region" description="Helical" evidence="6">
    <location>
        <begin position="305"/>
        <end position="328"/>
    </location>
</feature>
<dbReference type="InterPro" id="IPR002293">
    <property type="entry name" value="AA/rel_permease1"/>
</dbReference>
<feature type="transmembrane region" description="Helical" evidence="6">
    <location>
        <begin position="248"/>
        <end position="270"/>
    </location>
</feature>
<evidence type="ECO:0000313" key="12">
    <source>
        <dbReference type="EMBL" id="CAB5047406.1"/>
    </source>
</evidence>
<keyword evidence="5 6" id="KW-0472">Membrane</keyword>
<keyword evidence="3 6" id="KW-0812">Transmembrane</keyword>
<evidence type="ECO:0000256" key="1">
    <source>
        <dbReference type="ARBA" id="ARBA00004141"/>
    </source>
</evidence>
<feature type="transmembrane region" description="Helical" evidence="6">
    <location>
        <begin position="27"/>
        <end position="49"/>
    </location>
</feature>
<evidence type="ECO:0000313" key="7">
    <source>
        <dbReference type="EMBL" id="CAB4698728.1"/>
    </source>
</evidence>
<evidence type="ECO:0000313" key="10">
    <source>
        <dbReference type="EMBL" id="CAB4854418.1"/>
    </source>
</evidence>
<proteinExistence type="predicted"/>
<organism evidence="7">
    <name type="scientific">freshwater metagenome</name>
    <dbReference type="NCBI Taxonomy" id="449393"/>
    <lineage>
        <taxon>unclassified sequences</taxon>
        <taxon>metagenomes</taxon>
        <taxon>ecological metagenomes</taxon>
    </lineage>
</organism>
<feature type="transmembrane region" description="Helical" evidence="6">
    <location>
        <begin position="140"/>
        <end position="157"/>
    </location>
</feature>
<evidence type="ECO:0000256" key="2">
    <source>
        <dbReference type="ARBA" id="ARBA00022448"/>
    </source>
</evidence>
<evidence type="ECO:0000313" key="9">
    <source>
        <dbReference type="EMBL" id="CAB4806757.1"/>
    </source>
</evidence>
<dbReference type="EMBL" id="CAEZZN010000019">
    <property type="protein sequence ID" value="CAB4766192.1"/>
    <property type="molecule type" value="Genomic_DNA"/>
</dbReference>
<keyword evidence="2" id="KW-0813">Transport</keyword>
<keyword evidence="4 6" id="KW-1133">Transmembrane helix</keyword>
<name>A0A6J6PQG7_9ZZZZ</name>
<feature type="transmembrane region" description="Helical" evidence="6">
    <location>
        <begin position="349"/>
        <end position="374"/>
    </location>
</feature>
<dbReference type="GO" id="GO:0016020">
    <property type="term" value="C:membrane"/>
    <property type="evidence" value="ECO:0007669"/>
    <property type="project" value="UniProtKB-SubCell"/>
</dbReference>
<dbReference type="Gene3D" id="1.20.1740.10">
    <property type="entry name" value="Amino acid/polyamine transporter I"/>
    <property type="match status" value="1"/>
</dbReference>
<sequence length="470" mass="51690">MSTHQSSSGLNEQDDPRLKRDLTLWNSFALGFAFISPIVALFGVLALGLTTVGPGFWWGFVITLLGQSLVALSFFPLARRWPFEGSSYQWSRRLVSEGWGWFHGWIYIVTMVVALSIIALQASQFTLPLLGIKGASQTQLVISSLVLIMFSTIANAWGKRVLHIFVTLCVWAEVVGSLGLGTVLLFFYRKNDLSVFSQGLSFPGWSHLMYAPIVIAMAYAAWGLIGFDSAASIAEEVKNPHRDVPRGILLSLIAVGITVAYAGFAFILAIPNLQEVVAGKVADPIVFTLSAIWPSWLVNAVLFDFTIAFVACLVAVQAAAARMIWAFARDNDLPKSAFLVKMSNTQMPVNAVLVTGVISSALFVFTGSGIYIMLLALATAGYYIVFFFPVVGTMIARRRGNVIDKNELPRWHSSVNAAALLWLIFMIPVILWPRTPDIPWWQNWGAFTGWAIVLVLGVIVRKSVLATRHK</sequence>
<feature type="transmembrane region" description="Helical" evidence="6">
    <location>
        <begin position="441"/>
        <end position="460"/>
    </location>
</feature>
<feature type="transmembrane region" description="Helical" evidence="6">
    <location>
        <begin position="55"/>
        <end position="78"/>
    </location>
</feature>
<reference evidence="7" key="1">
    <citation type="submission" date="2020-05" db="EMBL/GenBank/DDBJ databases">
        <authorList>
            <person name="Chiriac C."/>
            <person name="Salcher M."/>
            <person name="Ghai R."/>
            <person name="Kavagutti S V."/>
        </authorList>
    </citation>
    <scope>NUCLEOTIDE SEQUENCE</scope>
</reference>
<feature type="transmembrane region" description="Helical" evidence="6">
    <location>
        <begin position="164"/>
        <end position="188"/>
    </location>
</feature>
<accession>A0A6J6PQG7</accession>
<evidence type="ECO:0000313" key="11">
    <source>
        <dbReference type="EMBL" id="CAB4985451.1"/>
    </source>
</evidence>
<evidence type="ECO:0000256" key="3">
    <source>
        <dbReference type="ARBA" id="ARBA00022692"/>
    </source>
</evidence>
<dbReference type="GO" id="GO:0022857">
    <property type="term" value="F:transmembrane transporter activity"/>
    <property type="evidence" value="ECO:0007669"/>
    <property type="project" value="InterPro"/>
</dbReference>
<evidence type="ECO:0000313" key="13">
    <source>
        <dbReference type="EMBL" id="CAB5058132.1"/>
    </source>
</evidence>
<dbReference type="EMBL" id="CAFAAU010000017">
    <property type="protein sequence ID" value="CAB4806757.1"/>
    <property type="molecule type" value="Genomic_DNA"/>
</dbReference>
<evidence type="ECO:0000256" key="6">
    <source>
        <dbReference type="SAM" id="Phobius"/>
    </source>
</evidence>
<dbReference type="AlphaFoldDB" id="A0A6J6PQG7"/>
<dbReference type="EMBL" id="CAFBLC010000016">
    <property type="protein sequence ID" value="CAB4854418.1"/>
    <property type="molecule type" value="Genomic_DNA"/>
</dbReference>
<evidence type="ECO:0000256" key="4">
    <source>
        <dbReference type="ARBA" id="ARBA00022989"/>
    </source>
</evidence>
<feature type="transmembrane region" description="Helical" evidence="6">
    <location>
        <begin position="99"/>
        <end position="120"/>
    </location>
</feature>
<feature type="transmembrane region" description="Helical" evidence="6">
    <location>
        <begin position="208"/>
        <end position="227"/>
    </location>
</feature>
<gene>
    <name evidence="7" type="ORF">UFOPK2627_00346</name>
    <name evidence="8" type="ORF">UFOPK2879_00699</name>
    <name evidence="9" type="ORF">UFOPK3078_00723</name>
    <name evidence="10" type="ORF">UFOPK3288_00641</name>
    <name evidence="11" type="ORF">UFOPK3990_00691</name>
    <name evidence="12" type="ORF">UFOPK4245_00511</name>
    <name evidence="13" type="ORF">UFOPK4337_00770</name>
</gene>